<accession>A0AAX3TBU4</accession>
<evidence type="ECO:0000313" key="2">
    <source>
        <dbReference type="EMBL" id="WFP26564.1"/>
    </source>
</evidence>
<dbReference type="Proteomes" id="UP001213504">
    <property type="component" value="Chromosome"/>
</dbReference>
<dbReference type="InterPro" id="IPR050426">
    <property type="entry name" value="Glycosyltransferase_28"/>
</dbReference>
<dbReference type="CDD" id="cd03784">
    <property type="entry name" value="GT1_Gtf-like"/>
    <property type="match status" value="1"/>
</dbReference>
<dbReference type="GO" id="GO:0016758">
    <property type="term" value="F:hexosyltransferase activity"/>
    <property type="evidence" value="ECO:0007669"/>
    <property type="project" value="UniProtKB-ARBA"/>
</dbReference>
<reference evidence="2" key="1">
    <citation type="submission" date="2023-04" db="EMBL/GenBank/DDBJ databases">
        <title>Complete genome sequence of a phthalic acid esters degrading bacterial strain.</title>
        <authorList>
            <person name="Weng L."/>
            <person name="Jia Y."/>
            <person name="Ren L."/>
        </authorList>
    </citation>
    <scope>NUCLEOTIDE SEQUENCE</scope>
    <source>
        <strain evidence="2">RL-LY01</strain>
    </source>
</reference>
<dbReference type="GO" id="GO:0017000">
    <property type="term" value="P:antibiotic biosynthetic process"/>
    <property type="evidence" value="ECO:0007669"/>
    <property type="project" value="UniProtKB-ARBA"/>
</dbReference>
<dbReference type="InterPro" id="IPR010610">
    <property type="entry name" value="EryCIII-like_C"/>
</dbReference>
<dbReference type="InterPro" id="IPR002213">
    <property type="entry name" value="UDP_glucos_trans"/>
</dbReference>
<organism evidence="2 3">
    <name type="scientific">Gordonia hongkongensis</name>
    <dbReference type="NCBI Taxonomy" id="1701090"/>
    <lineage>
        <taxon>Bacteria</taxon>
        <taxon>Bacillati</taxon>
        <taxon>Actinomycetota</taxon>
        <taxon>Actinomycetes</taxon>
        <taxon>Mycobacteriales</taxon>
        <taxon>Gordoniaceae</taxon>
        <taxon>Gordonia</taxon>
    </lineage>
</organism>
<dbReference type="PANTHER" id="PTHR48050">
    <property type="entry name" value="STEROL 3-BETA-GLUCOSYLTRANSFERASE"/>
    <property type="match status" value="1"/>
</dbReference>
<dbReference type="AlphaFoldDB" id="A0AAX3TBU4"/>
<dbReference type="Gene3D" id="3.40.50.2000">
    <property type="entry name" value="Glycogen Phosphorylase B"/>
    <property type="match status" value="2"/>
</dbReference>
<dbReference type="EMBL" id="CP121270">
    <property type="protein sequence ID" value="WFP26564.1"/>
    <property type="molecule type" value="Genomic_DNA"/>
</dbReference>
<gene>
    <name evidence="2" type="ORF">P9A14_08755</name>
</gene>
<protein>
    <submittedName>
        <fullName evidence="2">Glycosyltransferase</fullName>
    </submittedName>
</protein>
<dbReference type="FunFam" id="3.40.50.2000:FF:000009">
    <property type="entry name" value="Sterol 3-beta-glucosyltransferase UGT80A2"/>
    <property type="match status" value="1"/>
</dbReference>
<dbReference type="PANTHER" id="PTHR48050:SF13">
    <property type="entry name" value="STEROL 3-BETA-GLUCOSYLTRANSFERASE UGT80A2"/>
    <property type="match status" value="1"/>
</dbReference>
<sequence length="443" mass="46091">MIAVNGSRGDAQPAVALAAELVGRGHMATLALPPDLVDFGSGAGVPTESYGSSTRALLDSEMVREDMRSKNPRTRLRAVSAMSVRDGRAMQQRLLELADGADAIIASSAGQERAHNVSAVLGIPHIPLHYCPIRRNSSVSLLAHLGIDAPAIVNDLSWRVAERALWLATRSAETTLRADLGLSPLNHPYSELIGRTGVPEIQAYDPALFDGLATQWGRRRPLVGFFTLAAAQRAGVGDAGLDGASGAGTLADWLDAGDAPVYVGFGSMLPADPDGLADAFRTAARRLGIRLLVSGGWSGFMSTESGSATSESEASGLTDAIRVVGHVDHDTVLPRCRAAVHHGGAGSVAAGLRAGLPTLITWVGADQPIWGRAVSKAAVGATLPMARVTAESLIGALDTILDTEVRGRSAELRSRLIAPDEAVHTAADIVEDTVRVTTVRGAG</sequence>
<proteinExistence type="predicted"/>
<dbReference type="SUPFAM" id="SSF53756">
    <property type="entry name" value="UDP-Glycosyltransferase/glycogen phosphorylase"/>
    <property type="match status" value="1"/>
</dbReference>
<feature type="domain" description="Erythromycin biosynthesis protein CIII-like C-terminal" evidence="1">
    <location>
        <begin position="309"/>
        <end position="418"/>
    </location>
</feature>
<evidence type="ECO:0000259" key="1">
    <source>
        <dbReference type="Pfam" id="PF06722"/>
    </source>
</evidence>
<dbReference type="Pfam" id="PF06722">
    <property type="entry name" value="EryCIII-like_C"/>
    <property type="match status" value="1"/>
</dbReference>
<name>A0AAX3TBU4_9ACTN</name>
<dbReference type="GO" id="GO:0008194">
    <property type="term" value="F:UDP-glycosyltransferase activity"/>
    <property type="evidence" value="ECO:0007669"/>
    <property type="project" value="InterPro"/>
</dbReference>
<dbReference type="RefSeq" id="WP_242696985.1">
    <property type="nucleotide sequence ID" value="NZ_CBDRNE010000020.1"/>
</dbReference>
<evidence type="ECO:0000313" key="3">
    <source>
        <dbReference type="Proteomes" id="UP001213504"/>
    </source>
</evidence>